<evidence type="ECO:0000256" key="1">
    <source>
        <dbReference type="ARBA" id="ARBA00000085"/>
    </source>
</evidence>
<evidence type="ECO:0000256" key="2">
    <source>
        <dbReference type="ARBA" id="ARBA00012438"/>
    </source>
</evidence>
<dbReference type="Pfam" id="PF02518">
    <property type="entry name" value="HATPase_c"/>
    <property type="match status" value="1"/>
</dbReference>
<feature type="domain" description="Histidine kinase/HSP90-like ATPase" evidence="10">
    <location>
        <begin position="167"/>
        <end position="257"/>
    </location>
</feature>
<evidence type="ECO:0000259" key="11">
    <source>
        <dbReference type="Pfam" id="PF07730"/>
    </source>
</evidence>
<dbReference type="PANTHER" id="PTHR24421:SF10">
    <property type="entry name" value="NITRATE_NITRITE SENSOR PROTEIN NARQ"/>
    <property type="match status" value="1"/>
</dbReference>
<sequence length="262" mass="30168">MLEKEQILLITYFTVIILFFVVFGIMFFVAFQRRKNKLLLEKFKAEQRFEEELQNSKLEIQEQTLKNVSWELHDNIGQLLSTAVMQINILSTNLEPKIKESVHDIRGLVGDSLQEIRNLSKTLNHEVIQNIGLEKSIQVELDRFKKLNFLTPELIVDGEEVLINPKDEIIIYRIVQEFFSNTIKHAEASHLLVKLNYTPQDLTIVIKDDGVGYDMESVQANSGLLNMKSRAALVNASLDCFSEPGKGVLLTLRYPFKEEDKV</sequence>
<dbReference type="Gene3D" id="1.20.5.1930">
    <property type="match status" value="1"/>
</dbReference>
<keyword evidence="5" id="KW-0547">Nucleotide-binding</keyword>
<evidence type="ECO:0000256" key="3">
    <source>
        <dbReference type="ARBA" id="ARBA00022553"/>
    </source>
</evidence>
<dbReference type="STRING" id="1038014.SAMN04487910_4494"/>
<dbReference type="GO" id="GO:0046983">
    <property type="term" value="F:protein dimerization activity"/>
    <property type="evidence" value="ECO:0007669"/>
    <property type="project" value="InterPro"/>
</dbReference>
<dbReference type="GO" id="GO:0016020">
    <property type="term" value="C:membrane"/>
    <property type="evidence" value="ECO:0007669"/>
    <property type="project" value="InterPro"/>
</dbReference>
<feature type="domain" description="Signal transduction histidine kinase subgroup 3 dimerisation and phosphoacceptor" evidence="11">
    <location>
        <begin position="69"/>
        <end position="125"/>
    </location>
</feature>
<keyword evidence="8" id="KW-0902">Two-component regulatory system</keyword>
<keyword evidence="4" id="KW-0808">Transferase</keyword>
<keyword evidence="7" id="KW-0067">ATP-binding</keyword>
<dbReference type="OrthoDB" id="9760839at2"/>
<evidence type="ECO:0000256" key="7">
    <source>
        <dbReference type="ARBA" id="ARBA00022840"/>
    </source>
</evidence>
<keyword evidence="6" id="KW-0418">Kinase</keyword>
<feature type="transmembrane region" description="Helical" evidence="9">
    <location>
        <begin position="6"/>
        <end position="31"/>
    </location>
</feature>
<accession>A0A1H7WQH6</accession>
<dbReference type="InterPro" id="IPR011712">
    <property type="entry name" value="Sig_transdc_His_kin_sub3_dim/P"/>
</dbReference>
<organism evidence="12 13">
    <name type="scientific">Aquimarina amphilecti</name>
    <dbReference type="NCBI Taxonomy" id="1038014"/>
    <lineage>
        <taxon>Bacteria</taxon>
        <taxon>Pseudomonadati</taxon>
        <taxon>Bacteroidota</taxon>
        <taxon>Flavobacteriia</taxon>
        <taxon>Flavobacteriales</taxon>
        <taxon>Flavobacteriaceae</taxon>
        <taxon>Aquimarina</taxon>
    </lineage>
</organism>
<reference evidence="12 13" key="1">
    <citation type="submission" date="2016-10" db="EMBL/GenBank/DDBJ databases">
        <authorList>
            <person name="de Groot N.N."/>
        </authorList>
    </citation>
    <scope>NUCLEOTIDE SEQUENCE [LARGE SCALE GENOMIC DNA]</scope>
    <source>
        <strain evidence="12 13">DSM 25232</strain>
    </source>
</reference>
<dbReference type="Proteomes" id="UP000198521">
    <property type="component" value="Unassembled WGS sequence"/>
</dbReference>
<protein>
    <recommendedName>
        <fullName evidence="2">histidine kinase</fullName>
        <ecNumber evidence="2">2.7.13.3</ecNumber>
    </recommendedName>
</protein>
<keyword evidence="3" id="KW-0597">Phosphoprotein</keyword>
<dbReference type="GO" id="GO:0000155">
    <property type="term" value="F:phosphorelay sensor kinase activity"/>
    <property type="evidence" value="ECO:0007669"/>
    <property type="project" value="InterPro"/>
</dbReference>
<evidence type="ECO:0000256" key="6">
    <source>
        <dbReference type="ARBA" id="ARBA00022777"/>
    </source>
</evidence>
<evidence type="ECO:0000256" key="8">
    <source>
        <dbReference type="ARBA" id="ARBA00023012"/>
    </source>
</evidence>
<dbReference type="AlphaFoldDB" id="A0A1H7WQH6"/>
<name>A0A1H7WQH6_AQUAM</name>
<dbReference type="InterPro" id="IPR036890">
    <property type="entry name" value="HATPase_C_sf"/>
</dbReference>
<evidence type="ECO:0000313" key="13">
    <source>
        <dbReference type="Proteomes" id="UP000198521"/>
    </source>
</evidence>
<dbReference type="Pfam" id="PF07730">
    <property type="entry name" value="HisKA_3"/>
    <property type="match status" value="1"/>
</dbReference>
<keyword evidence="13" id="KW-1185">Reference proteome</keyword>
<dbReference type="Gene3D" id="3.30.565.10">
    <property type="entry name" value="Histidine kinase-like ATPase, C-terminal domain"/>
    <property type="match status" value="1"/>
</dbReference>
<dbReference type="PANTHER" id="PTHR24421">
    <property type="entry name" value="NITRATE/NITRITE SENSOR PROTEIN NARX-RELATED"/>
    <property type="match status" value="1"/>
</dbReference>
<keyword evidence="9" id="KW-0812">Transmembrane</keyword>
<keyword evidence="9" id="KW-0472">Membrane</keyword>
<dbReference type="RefSeq" id="WP_091412617.1">
    <property type="nucleotide sequence ID" value="NZ_FOAB01000011.1"/>
</dbReference>
<dbReference type="SUPFAM" id="SSF55874">
    <property type="entry name" value="ATPase domain of HSP90 chaperone/DNA topoisomerase II/histidine kinase"/>
    <property type="match status" value="1"/>
</dbReference>
<dbReference type="InterPro" id="IPR050482">
    <property type="entry name" value="Sensor_HK_TwoCompSys"/>
</dbReference>
<evidence type="ECO:0000259" key="10">
    <source>
        <dbReference type="Pfam" id="PF02518"/>
    </source>
</evidence>
<keyword evidence="9" id="KW-1133">Transmembrane helix</keyword>
<dbReference type="InterPro" id="IPR003594">
    <property type="entry name" value="HATPase_dom"/>
</dbReference>
<dbReference type="CDD" id="cd16917">
    <property type="entry name" value="HATPase_UhpB-NarQ-NarX-like"/>
    <property type="match status" value="1"/>
</dbReference>
<dbReference type="EC" id="2.7.13.3" evidence="2"/>
<dbReference type="EMBL" id="FOAB01000011">
    <property type="protein sequence ID" value="SEM23258.1"/>
    <property type="molecule type" value="Genomic_DNA"/>
</dbReference>
<dbReference type="GO" id="GO:0005524">
    <property type="term" value="F:ATP binding"/>
    <property type="evidence" value="ECO:0007669"/>
    <property type="project" value="UniProtKB-KW"/>
</dbReference>
<comment type="catalytic activity">
    <reaction evidence="1">
        <text>ATP + protein L-histidine = ADP + protein N-phospho-L-histidine.</text>
        <dbReference type="EC" id="2.7.13.3"/>
    </reaction>
</comment>
<proteinExistence type="predicted"/>
<gene>
    <name evidence="12" type="ORF">SAMN04487910_4494</name>
</gene>
<evidence type="ECO:0000313" key="12">
    <source>
        <dbReference type="EMBL" id="SEM23258.1"/>
    </source>
</evidence>
<evidence type="ECO:0000256" key="5">
    <source>
        <dbReference type="ARBA" id="ARBA00022741"/>
    </source>
</evidence>
<evidence type="ECO:0000256" key="9">
    <source>
        <dbReference type="SAM" id="Phobius"/>
    </source>
</evidence>
<evidence type="ECO:0000256" key="4">
    <source>
        <dbReference type="ARBA" id="ARBA00022679"/>
    </source>
</evidence>